<protein>
    <submittedName>
        <fullName evidence="1">Uncharacterized protein</fullName>
    </submittedName>
</protein>
<evidence type="ECO:0000313" key="2">
    <source>
        <dbReference type="Proteomes" id="UP000186817"/>
    </source>
</evidence>
<reference evidence="1 2" key="1">
    <citation type="submission" date="2016-02" db="EMBL/GenBank/DDBJ databases">
        <title>Genome analysis of coral dinoflagellate symbionts highlights evolutionary adaptations to a symbiotic lifestyle.</title>
        <authorList>
            <person name="Aranda M."/>
            <person name="Li Y."/>
            <person name="Liew Y.J."/>
            <person name="Baumgarten S."/>
            <person name="Simakov O."/>
            <person name="Wilson M."/>
            <person name="Piel J."/>
            <person name="Ashoor H."/>
            <person name="Bougouffa S."/>
            <person name="Bajic V.B."/>
            <person name="Ryu T."/>
            <person name="Ravasi T."/>
            <person name="Bayer T."/>
            <person name="Micklem G."/>
            <person name="Kim H."/>
            <person name="Bhak J."/>
            <person name="Lajeunesse T.C."/>
            <person name="Voolstra C.R."/>
        </authorList>
    </citation>
    <scope>NUCLEOTIDE SEQUENCE [LARGE SCALE GENOMIC DNA]</scope>
    <source>
        <strain evidence="1 2">CCMP2467</strain>
    </source>
</reference>
<dbReference type="OrthoDB" id="407801at2759"/>
<dbReference type="Proteomes" id="UP000186817">
    <property type="component" value="Unassembled WGS sequence"/>
</dbReference>
<organism evidence="1 2">
    <name type="scientific">Symbiodinium microadriaticum</name>
    <name type="common">Dinoflagellate</name>
    <name type="synonym">Zooxanthella microadriatica</name>
    <dbReference type="NCBI Taxonomy" id="2951"/>
    <lineage>
        <taxon>Eukaryota</taxon>
        <taxon>Sar</taxon>
        <taxon>Alveolata</taxon>
        <taxon>Dinophyceae</taxon>
        <taxon>Suessiales</taxon>
        <taxon>Symbiodiniaceae</taxon>
        <taxon>Symbiodinium</taxon>
    </lineage>
</organism>
<dbReference type="EMBL" id="LSRX01000156">
    <property type="protein sequence ID" value="OLQ06619.1"/>
    <property type="molecule type" value="Genomic_DNA"/>
</dbReference>
<name>A0A1Q9EGT2_SYMMI</name>
<accession>A0A1Q9EGT2</accession>
<comment type="caution">
    <text evidence="1">The sequence shown here is derived from an EMBL/GenBank/DDBJ whole genome shotgun (WGS) entry which is preliminary data.</text>
</comment>
<gene>
    <name evidence="1" type="ORF">AK812_SmicGene10070</name>
</gene>
<proteinExistence type="predicted"/>
<evidence type="ECO:0000313" key="1">
    <source>
        <dbReference type="EMBL" id="OLQ06619.1"/>
    </source>
</evidence>
<keyword evidence="2" id="KW-1185">Reference proteome</keyword>
<dbReference type="AlphaFoldDB" id="A0A1Q9EGT2"/>
<sequence>MVSHLDATTPKVASHSKWLSTARCRLTDKDYQDFRAAVKVLFTHGSGKQVADEEGGAEVPTAKEQGMFLTSLMGEAKIETKELTSLNAATHQPAISDPDRALHYKLVLAGGPKQTSKELLDEELWVPTEGQLSLLEEVCETMLYKKDENDELLGDWKEMWANQVEVDAQPCRSAATGVSELPSVDDVLWQLAELLWRADFPEGIEEHRRFMEGFCLSLPKLLIPTWEHHIAESAPAGAEEPGSGLCL</sequence>